<reference evidence="2" key="1">
    <citation type="submission" date="2020-09" db="EMBL/GenBank/DDBJ databases">
        <authorList>
            <person name="Kim M.K."/>
        </authorList>
    </citation>
    <scope>NUCLEOTIDE SEQUENCE</scope>
    <source>
        <strain evidence="2">BT664</strain>
    </source>
</reference>
<dbReference type="AlphaFoldDB" id="A0A927BAA4"/>
<protein>
    <submittedName>
        <fullName evidence="2">Uncharacterized protein</fullName>
    </submittedName>
</protein>
<feature type="compositionally biased region" description="Basic and acidic residues" evidence="1">
    <location>
        <begin position="76"/>
        <end position="86"/>
    </location>
</feature>
<accession>A0A927BAA4</accession>
<organism evidence="2 3">
    <name type="scientific">Hymenobacter montanus</name>
    <dbReference type="NCBI Taxonomy" id="2771359"/>
    <lineage>
        <taxon>Bacteria</taxon>
        <taxon>Pseudomonadati</taxon>
        <taxon>Bacteroidota</taxon>
        <taxon>Cytophagia</taxon>
        <taxon>Cytophagales</taxon>
        <taxon>Hymenobacteraceae</taxon>
        <taxon>Hymenobacter</taxon>
    </lineage>
</organism>
<dbReference type="Proteomes" id="UP000612233">
    <property type="component" value="Unassembled WGS sequence"/>
</dbReference>
<evidence type="ECO:0000313" key="2">
    <source>
        <dbReference type="EMBL" id="MBD2766499.1"/>
    </source>
</evidence>
<feature type="region of interest" description="Disordered" evidence="1">
    <location>
        <begin position="73"/>
        <end position="100"/>
    </location>
</feature>
<gene>
    <name evidence="2" type="ORF">IC235_01170</name>
</gene>
<proteinExistence type="predicted"/>
<dbReference type="RefSeq" id="WP_191003322.1">
    <property type="nucleotide sequence ID" value="NZ_JACXAD010000001.1"/>
</dbReference>
<keyword evidence="3" id="KW-1185">Reference proteome</keyword>
<comment type="caution">
    <text evidence="2">The sequence shown here is derived from an EMBL/GenBank/DDBJ whole genome shotgun (WGS) entry which is preliminary data.</text>
</comment>
<evidence type="ECO:0000256" key="1">
    <source>
        <dbReference type="SAM" id="MobiDB-lite"/>
    </source>
</evidence>
<sequence>MPDSVFRPDPDEEWEALIRQLQAQPKAGPQPFFYGRVRARLSAQAAAKQALPGWLLRPAYAMLLGSVVLTLSGDGRALRPDPEPTRHVRTSAQPPRPLPR</sequence>
<dbReference type="EMBL" id="JACXAD010000001">
    <property type="protein sequence ID" value="MBD2766499.1"/>
    <property type="molecule type" value="Genomic_DNA"/>
</dbReference>
<evidence type="ECO:0000313" key="3">
    <source>
        <dbReference type="Proteomes" id="UP000612233"/>
    </source>
</evidence>
<name>A0A927BAA4_9BACT</name>